<name>A0A9N9FRA3_9GLOM</name>
<dbReference type="Gene3D" id="3.40.640.10">
    <property type="entry name" value="Type I PLP-dependent aspartate aminotransferase-like (Major domain)"/>
    <property type="match status" value="1"/>
</dbReference>
<dbReference type="PANTHER" id="PTHR42684:SF3">
    <property type="entry name" value="ADENOSYLMETHIONINE-8-AMINO-7-OXONONANOATE AMINOTRANSFERASE"/>
    <property type="match status" value="1"/>
</dbReference>
<keyword evidence="7" id="KW-1185">Reference proteome</keyword>
<evidence type="ECO:0000256" key="5">
    <source>
        <dbReference type="SAM" id="MobiDB-lite"/>
    </source>
</evidence>
<comment type="subcellular location">
    <subcellularLocation>
        <location evidence="1">Mitochondrion</location>
    </subcellularLocation>
</comment>
<dbReference type="InterPro" id="IPR005814">
    <property type="entry name" value="Aminotrans_3"/>
</dbReference>
<dbReference type="GO" id="GO:0030170">
    <property type="term" value="F:pyridoxal phosphate binding"/>
    <property type="evidence" value="ECO:0007669"/>
    <property type="project" value="InterPro"/>
</dbReference>
<protein>
    <submittedName>
        <fullName evidence="6">5327_t:CDS:1</fullName>
    </submittedName>
</protein>
<dbReference type="GO" id="GO:0005739">
    <property type="term" value="C:mitochondrion"/>
    <property type="evidence" value="ECO:0007669"/>
    <property type="project" value="UniProtKB-SubCell"/>
</dbReference>
<dbReference type="Gene3D" id="3.40.50.300">
    <property type="entry name" value="P-loop containing nucleotide triphosphate hydrolases"/>
    <property type="match status" value="1"/>
</dbReference>
<evidence type="ECO:0000256" key="3">
    <source>
        <dbReference type="ARBA" id="ARBA00022679"/>
    </source>
</evidence>
<dbReference type="InterPro" id="IPR015422">
    <property type="entry name" value="PyrdxlP-dep_Trfase_small"/>
</dbReference>
<dbReference type="SUPFAM" id="SSF52540">
    <property type="entry name" value="P-loop containing nucleoside triphosphate hydrolases"/>
    <property type="match status" value="1"/>
</dbReference>
<keyword evidence="3" id="KW-0808">Transferase</keyword>
<dbReference type="OrthoDB" id="425114at2759"/>
<dbReference type="Pfam" id="PF13500">
    <property type="entry name" value="AAA_26"/>
    <property type="match status" value="1"/>
</dbReference>
<dbReference type="Gene3D" id="3.90.1150.10">
    <property type="entry name" value="Aspartate Aminotransferase, domain 1"/>
    <property type="match status" value="2"/>
</dbReference>
<proteinExistence type="predicted"/>
<reference evidence="6" key="1">
    <citation type="submission" date="2021-06" db="EMBL/GenBank/DDBJ databases">
        <authorList>
            <person name="Kallberg Y."/>
            <person name="Tangrot J."/>
            <person name="Rosling A."/>
        </authorList>
    </citation>
    <scope>NUCLEOTIDE SEQUENCE</scope>
    <source>
        <strain evidence="6">BR232B</strain>
    </source>
</reference>
<gene>
    <name evidence="6" type="ORF">PBRASI_LOCUS5083</name>
</gene>
<dbReference type="Pfam" id="PF00202">
    <property type="entry name" value="Aminotran_3"/>
    <property type="match status" value="2"/>
</dbReference>
<dbReference type="GO" id="GO:0004015">
    <property type="term" value="F:adenosylmethionine-8-amino-7-oxononanoate transaminase activity"/>
    <property type="evidence" value="ECO:0007669"/>
    <property type="project" value="TreeGrafter"/>
</dbReference>
<dbReference type="EMBL" id="CAJVPI010000567">
    <property type="protein sequence ID" value="CAG8550877.1"/>
    <property type="molecule type" value="Genomic_DNA"/>
</dbReference>
<sequence>MAQYLPTRSFQIYQIFAPNTNVGKTIISAGLLNAFSKSSLLSNKYNRSGNSNKADAYSSFENLFYVKPVQTGYPTDSDARLVKDCLDKGQEIQYKTLYEYEQPVSPHLAIGNHKAPSDNEVLENIKASIAECKRVARNDGLLILETAGGVNSPIMSGTPQSTFYRPLRLPTIVIGDSKLGGISTTLSAFESLHLRGYDILSILFFTKPDKFGDSNCAYFQSLTESLNSRLRLSYPIPIFGISSPPERKESKQQDLVELRKYFKDTEKEYDDIIKELSGWYNNRFDRLEEMEEKTKKVVWWPFTQHQNVEKVTVIDSAYEDFFVTYRKDGGETTRDGERIMSKAMEEKNETSSDSDARHSKSGGDFKELFDACASWWTQGLGHGSQRLSLSSAYAAGRYGHVMFPECIHEPALAISESLLSTVGRSWADRVFFSDNGSTAMEVALKMGLRAFEAEMEDRGGVTKSKGNEEGNAKAESNGKHLEVLGINGSYHGDTIGAMDACGPNVFNEQVGWYKPRGYWFDPPMVLMKDGVYRVHVPPSFTLTTTPTSSSLPSSIANTQCFTSLSAVFSQTRDSSALADFYRSHIMSTFHQLSSSGRTFGTLLMEPVVMGAGGMIFVDPVFQRCLVECARSHDWGRKKRQYQNGEWKGLPVIFDEVYTGLWRLGRVSGAEILGVNPDIASYAKLLTGGLLPLAVTLASENIFSTFSTPHKTDALLHGHSYTAHPIGCWVAKTSLDEYAIMNKSDGSWSEQKREWIDGSGGDGDGNWSMWSVKTVDHISRLSSVKGVFALGTLLAVHLESSSSSQGYASNVAKDLIKHLRSHSHDTISGDISNVDNKYGIFARPLGDVVYFMTSLISNRTIVNNIERMIVKALESL</sequence>
<keyword evidence="2" id="KW-0032">Aminotransferase</keyword>
<dbReference type="PROSITE" id="PS00600">
    <property type="entry name" value="AA_TRANSFER_CLASS_3"/>
    <property type="match status" value="1"/>
</dbReference>
<evidence type="ECO:0000256" key="1">
    <source>
        <dbReference type="ARBA" id="ARBA00004173"/>
    </source>
</evidence>
<dbReference type="Proteomes" id="UP000789739">
    <property type="component" value="Unassembled WGS sequence"/>
</dbReference>
<keyword evidence="4" id="KW-0663">Pyridoxal phosphate</keyword>
<organism evidence="6 7">
    <name type="scientific">Paraglomus brasilianum</name>
    <dbReference type="NCBI Taxonomy" id="144538"/>
    <lineage>
        <taxon>Eukaryota</taxon>
        <taxon>Fungi</taxon>
        <taxon>Fungi incertae sedis</taxon>
        <taxon>Mucoromycota</taxon>
        <taxon>Glomeromycotina</taxon>
        <taxon>Glomeromycetes</taxon>
        <taxon>Paraglomerales</taxon>
        <taxon>Paraglomeraceae</taxon>
        <taxon>Paraglomus</taxon>
    </lineage>
</organism>
<dbReference type="CDD" id="cd03109">
    <property type="entry name" value="DTBS"/>
    <property type="match status" value="1"/>
</dbReference>
<dbReference type="PANTHER" id="PTHR42684">
    <property type="entry name" value="ADENOSYLMETHIONINE-8-AMINO-7-OXONONANOATE AMINOTRANSFERASE"/>
    <property type="match status" value="1"/>
</dbReference>
<accession>A0A9N9FRA3</accession>
<dbReference type="GO" id="GO:0009102">
    <property type="term" value="P:biotin biosynthetic process"/>
    <property type="evidence" value="ECO:0007669"/>
    <property type="project" value="TreeGrafter"/>
</dbReference>
<evidence type="ECO:0000313" key="7">
    <source>
        <dbReference type="Proteomes" id="UP000789739"/>
    </source>
</evidence>
<dbReference type="InterPro" id="IPR015421">
    <property type="entry name" value="PyrdxlP-dep_Trfase_major"/>
</dbReference>
<evidence type="ECO:0000256" key="4">
    <source>
        <dbReference type="ARBA" id="ARBA00022898"/>
    </source>
</evidence>
<dbReference type="SUPFAM" id="SSF53383">
    <property type="entry name" value="PLP-dependent transferases"/>
    <property type="match status" value="1"/>
</dbReference>
<dbReference type="GO" id="GO:0004141">
    <property type="term" value="F:dethiobiotin synthase activity"/>
    <property type="evidence" value="ECO:0007669"/>
    <property type="project" value="TreeGrafter"/>
</dbReference>
<comment type="caution">
    <text evidence="6">The sequence shown here is derived from an EMBL/GenBank/DDBJ whole genome shotgun (WGS) entry which is preliminary data.</text>
</comment>
<feature type="region of interest" description="Disordered" evidence="5">
    <location>
        <begin position="457"/>
        <end position="476"/>
    </location>
</feature>
<dbReference type="AlphaFoldDB" id="A0A9N9FRA3"/>
<dbReference type="InterPro" id="IPR015424">
    <property type="entry name" value="PyrdxlP-dep_Trfase"/>
</dbReference>
<evidence type="ECO:0000256" key="2">
    <source>
        <dbReference type="ARBA" id="ARBA00022576"/>
    </source>
</evidence>
<dbReference type="InterPro" id="IPR027417">
    <property type="entry name" value="P-loop_NTPase"/>
</dbReference>
<evidence type="ECO:0000313" key="6">
    <source>
        <dbReference type="EMBL" id="CAG8550877.1"/>
    </source>
</evidence>
<dbReference type="InterPro" id="IPR049704">
    <property type="entry name" value="Aminotrans_3_PPA_site"/>
</dbReference>